<evidence type="ECO:0000313" key="3">
    <source>
        <dbReference type="Proteomes" id="UP000054248"/>
    </source>
</evidence>
<dbReference type="HOGENOM" id="CLU_1391147_0_0_1"/>
<reference evidence="3" key="2">
    <citation type="submission" date="2015-01" db="EMBL/GenBank/DDBJ databases">
        <title>Evolutionary Origins and Diversification of the Mycorrhizal Mutualists.</title>
        <authorList>
            <consortium name="DOE Joint Genome Institute"/>
            <consortium name="Mycorrhizal Genomics Consortium"/>
            <person name="Kohler A."/>
            <person name="Kuo A."/>
            <person name="Nagy L.G."/>
            <person name="Floudas D."/>
            <person name="Copeland A."/>
            <person name="Barry K.W."/>
            <person name="Cichocki N."/>
            <person name="Veneault-Fourrey C."/>
            <person name="LaButti K."/>
            <person name="Lindquist E.A."/>
            <person name="Lipzen A."/>
            <person name="Lundell T."/>
            <person name="Morin E."/>
            <person name="Murat C."/>
            <person name="Riley R."/>
            <person name="Ohm R."/>
            <person name="Sun H."/>
            <person name="Tunlid A."/>
            <person name="Henrissat B."/>
            <person name="Grigoriev I.V."/>
            <person name="Hibbett D.S."/>
            <person name="Martin F."/>
        </authorList>
    </citation>
    <scope>NUCLEOTIDE SEQUENCE [LARGE SCALE GENOMIC DNA]</scope>
    <source>
        <strain evidence="3">MUT 4182</strain>
    </source>
</reference>
<dbReference type="PRINTS" id="PR01217">
    <property type="entry name" value="PRICHEXTENSN"/>
</dbReference>
<feature type="compositionally biased region" description="Pro residues" evidence="1">
    <location>
        <begin position="106"/>
        <end position="125"/>
    </location>
</feature>
<dbReference type="Proteomes" id="UP000054248">
    <property type="component" value="Unassembled WGS sequence"/>
</dbReference>
<feature type="region of interest" description="Disordered" evidence="1">
    <location>
        <begin position="99"/>
        <end position="196"/>
    </location>
</feature>
<sequence>MFSDSSYIINPPSNHIPEPRLSTPLQYAIATLGDASYRMSPQLTYNPTSRPPKVPYVIATVGDASTQSVSRKRATKPHAARMPLQYAVAMLGDASTLPKAVAKPHSAPPLPVRSPPTATPTPSPPGYQDLPSCPPDLQQPTPSRNSVLPPAPVPEATLPYRRKLSLPQGLRLSGFDHGMPSPRDPVRRLRGLQLFA</sequence>
<evidence type="ECO:0000313" key="2">
    <source>
        <dbReference type="EMBL" id="KIO21741.1"/>
    </source>
</evidence>
<evidence type="ECO:0000256" key="1">
    <source>
        <dbReference type="SAM" id="MobiDB-lite"/>
    </source>
</evidence>
<dbReference type="EMBL" id="KN823129">
    <property type="protein sequence ID" value="KIO21741.1"/>
    <property type="molecule type" value="Genomic_DNA"/>
</dbReference>
<protein>
    <submittedName>
        <fullName evidence="2">Uncharacterized protein</fullName>
    </submittedName>
</protein>
<keyword evidence="3" id="KW-1185">Reference proteome</keyword>
<organism evidence="2 3">
    <name type="scientific">Tulasnella calospora MUT 4182</name>
    <dbReference type="NCBI Taxonomy" id="1051891"/>
    <lineage>
        <taxon>Eukaryota</taxon>
        <taxon>Fungi</taxon>
        <taxon>Dikarya</taxon>
        <taxon>Basidiomycota</taxon>
        <taxon>Agaricomycotina</taxon>
        <taxon>Agaricomycetes</taxon>
        <taxon>Cantharellales</taxon>
        <taxon>Tulasnellaceae</taxon>
        <taxon>Tulasnella</taxon>
    </lineage>
</organism>
<reference evidence="2 3" key="1">
    <citation type="submission" date="2014-04" db="EMBL/GenBank/DDBJ databases">
        <authorList>
            <consortium name="DOE Joint Genome Institute"/>
            <person name="Kuo A."/>
            <person name="Girlanda M."/>
            <person name="Perotto S."/>
            <person name="Kohler A."/>
            <person name="Nagy L.G."/>
            <person name="Floudas D."/>
            <person name="Copeland A."/>
            <person name="Barry K.W."/>
            <person name="Cichocki N."/>
            <person name="Veneault-Fourrey C."/>
            <person name="LaButti K."/>
            <person name="Lindquist E.A."/>
            <person name="Lipzen A."/>
            <person name="Lundell T."/>
            <person name="Morin E."/>
            <person name="Murat C."/>
            <person name="Sun H."/>
            <person name="Tunlid A."/>
            <person name="Henrissat B."/>
            <person name="Grigoriev I.V."/>
            <person name="Hibbett D.S."/>
            <person name="Martin F."/>
            <person name="Nordberg H.P."/>
            <person name="Cantor M.N."/>
            <person name="Hua S.X."/>
        </authorList>
    </citation>
    <scope>NUCLEOTIDE SEQUENCE [LARGE SCALE GENOMIC DNA]</scope>
    <source>
        <strain evidence="2 3">MUT 4182</strain>
    </source>
</reference>
<dbReference type="AlphaFoldDB" id="A0A0C3QAA0"/>
<accession>A0A0C3QAA0</accession>
<proteinExistence type="predicted"/>
<name>A0A0C3QAA0_9AGAM</name>
<gene>
    <name evidence="2" type="ORF">M407DRAFT_28667</name>
</gene>